<evidence type="ECO:0000313" key="2">
    <source>
        <dbReference type="EMBL" id="POB00841.1"/>
    </source>
</evidence>
<dbReference type="InterPro" id="IPR025158">
    <property type="entry name" value="Mg_chelat-rel_C"/>
</dbReference>
<comment type="caution">
    <text evidence="2">The sequence shown here is derived from an EMBL/GenBank/DDBJ whole genome shotgun (WGS) entry which is preliminary data.</text>
</comment>
<dbReference type="EMBL" id="PPSK01000035">
    <property type="protein sequence ID" value="POB00841.1"/>
    <property type="molecule type" value="Genomic_DNA"/>
</dbReference>
<feature type="domain" description="Mg chelatase-related protein C-terminal" evidence="1">
    <location>
        <begin position="1"/>
        <end position="25"/>
    </location>
</feature>
<gene>
    <name evidence="2" type="ORF">C1949_18665</name>
</gene>
<dbReference type="Pfam" id="PF13335">
    <property type="entry name" value="Mg_chelatase_C"/>
    <property type="match status" value="1"/>
</dbReference>
<accession>A0A2P4EQE1</accession>
<sequence>ARTLADLDAAEQVGRSHLAEALQYRQLDRQPG</sequence>
<proteinExistence type="predicted"/>
<reference evidence="2 3" key="1">
    <citation type="submission" date="2018-01" db="EMBL/GenBank/DDBJ databases">
        <title>Draft genome of the type strain Pseudomonas oceani DSM 100277 isolated from the deep water in Okinawa trough, northwestern Pacific Ocean.</title>
        <authorList>
            <person name="Gomila M."/>
            <person name="Mulet M."/>
            <person name="Garcia-Valdes E."/>
            <person name="Lalucat J."/>
        </authorList>
    </citation>
    <scope>NUCLEOTIDE SEQUENCE [LARGE SCALE GENOMIC DNA]</scope>
    <source>
        <strain evidence="2 3">DSM 100277</strain>
    </source>
</reference>
<dbReference type="Proteomes" id="UP000243451">
    <property type="component" value="Unassembled WGS sequence"/>
</dbReference>
<keyword evidence="3" id="KW-1185">Reference proteome</keyword>
<dbReference type="AlphaFoldDB" id="A0A2P4EQE1"/>
<dbReference type="OrthoDB" id="9813147at2"/>
<name>A0A2P4EQE1_9GAMM</name>
<evidence type="ECO:0000313" key="3">
    <source>
        <dbReference type="Proteomes" id="UP000243451"/>
    </source>
</evidence>
<evidence type="ECO:0000259" key="1">
    <source>
        <dbReference type="Pfam" id="PF13335"/>
    </source>
</evidence>
<protein>
    <recommendedName>
        <fullName evidence="1">Mg chelatase-related protein C-terminal domain-containing protein</fullName>
    </recommendedName>
</protein>
<organism evidence="2 3">
    <name type="scientific">Halopseudomonas oceani</name>
    <dbReference type="NCBI Taxonomy" id="1708783"/>
    <lineage>
        <taxon>Bacteria</taxon>
        <taxon>Pseudomonadati</taxon>
        <taxon>Pseudomonadota</taxon>
        <taxon>Gammaproteobacteria</taxon>
        <taxon>Pseudomonadales</taxon>
        <taxon>Pseudomonadaceae</taxon>
        <taxon>Halopseudomonas</taxon>
    </lineage>
</organism>
<feature type="non-terminal residue" evidence="2">
    <location>
        <position position="1"/>
    </location>
</feature>